<protein>
    <recommendedName>
        <fullName evidence="7">PpiC domain-containing protein</fullName>
    </recommendedName>
</protein>
<dbReference type="GO" id="GO:0003755">
    <property type="term" value="F:peptidyl-prolyl cis-trans isomerase activity"/>
    <property type="evidence" value="ECO:0007669"/>
    <property type="project" value="UniProtKB-KW"/>
</dbReference>
<sequence length="307" mass="36142">MFLLKITILTILLFIQPAFGKLLDRVVAIVNEDVITLSELKDAIKQLTPFTDPSPEIERQVLEELINTHLAVQEAKKRGIEIKEKEVENTIKELILQKGITLTAFKEELLKNGISYEDYKNWLKYQLIKRRLIGLEVQGKVTVTEEEIKNYYETYRKKYKGYTLFKLRHILLPFPQTLTQEKEIKKIQEKILRKLKMGVSFSELAKLYSKAPTASDGGDLGWFKEEELAPIIKETVKTLKVGEYSSWIKTDVGYQLIQLIEKKKVPEKTLSEVREEIYKILYQKKLEERYQRWLKELREKAYIKILL</sequence>
<evidence type="ECO:0000256" key="1">
    <source>
        <dbReference type="ARBA" id="ARBA00022729"/>
    </source>
</evidence>
<accession>A0A7C0Y4Y3</accession>
<dbReference type="EMBL" id="DRBS01000253">
    <property type="protein sequence ID" value="HDD44538.1"/>
    <property type="molecule type" value="Genomic_DNA"/>
</dbReference>
<gene>
    <name evidence="8" type="ORF">ENG63_06745</name>
</gene>
<dbReference type="Gene3D" id="1.10.4030.10">
    <property type="entry name" value="Porin chaperone SurA, peptide-binding domain"/>
    <property type="match status" value="1"/>
</dbReference>
<name>A0A7C0Y4Y3_DESA2</name>
<comment type="caution">
    <text evidence="8">The sequence shown here is derived from an EMBL/GenBank/DDBJ whole genome shotgun (WGS) entry which is preliminary data.</text>
</comment>
<dbReference type="Gene3D" id="3.10.50.40">
    <property type="match status" value="1"/>
</dbReference>
<evidence type="ECO:0000256" key="2">
    <source>
        <dbReference type="ARBA" id="ARBA00022764"/>
    </source>
</evidence>
<dbReference type="InterPro" id="IPR050280">
    <property type="entry name" value="OMP_Chaperone_SurA"/>
</dbReference>
<dbReference type="Pfam" id="PF09312">
    <property type="entry name" value="SurA_N"/>
    <property type="match status" value="1"/>
</dbReference>
<keyword evidence="2" id="KW-0574">Periplasm</keyword>
<evidence type="ECO:0000256" key="5">
    <source>
        <dbReference type="ARBA" id="ARBA00023235"/>
    </source>
</evidence>
<dbReference type="Proteomes" id="UP000886289">
    <property type="component" value="Unassembled WGS sequence"/>
</dbReference>
<dbReference type="AlphaFoldDB" id="A0A7C0Y4Y3"/>
<reference evidence="8" key="1">
    <citation type="journal article" date="2020" name="mSystems">
        <title>Genome- and Community-Level Interaction Insights into Carbon Utilization and Element Cycling Functions of Hydrothermarchaeota in Hydrothermal Sediment.</title>
        <authorList>
            <person name="Zhou Z."/>
            <person name="Liu Y."/>
            <person name="Xu W."/>
            <person name="Pan J."/>
            <person name="Luo Z.H."/>
            <person name="Li M."/>
        </authorList>
    </citation>
    <scope>NUCLEOTIDE SEQUENCE [LARGE SCALE GENOMIC DNA]</scope>
    <source>
        <strain evidence="8">HyVt-233</strain>
    </source>
</reference>
<dbReference type="InterPro" id="IPR015391">
    <property type="entry name" value="SurA_N"/>
</dbReference>
<evidence type="ECO:0000256" key="4">
    <source>
        <dbReference type="ARBA" id="ARBA00023186"/>
    </source>
</evidence>
<evidence type="ECO:0000313" key="8">
    <source>
        <dbReference type="EMBL" id="HDD44538.1"/>
    </source>
</evidence>
<dbReference type="InterPro" id="IPR027304">
    <property type="entry name" value="Trigger_fact/SurA_dom_sf"/>
</dbReference>
<keyword evidence="3 6" id="KW-0697">Rotamase</keyword>
<dbReference type="PROSITE" id="PS50198">
    <property type="entry name" value="PPIC_PPIASE_2"/>
    <property type="match status" value="1"/>
</dbReference>
<dbReference type="InterPro" id="IPR023058">
    <property type="entry name" value="PPIase_PpiC_CS"/>
</dbReference>
<proteinExistence type="predicted"/>
<dbReference type="InterPro" id="IPR046357">
    <property type="entry name" value="PPIase_dom_sf"/>
</dbReference>
<keyword evidence="5 6" id="KW-0413">Isomerase</keyword>
<evidence type="ECO:0000256" key="3">
    <source>
        <dbReference type="ARBA" id="ARBA00023110"/>
    </source>
</evidence>
<dbReference type="SUPFAM" id="SSF109998">
    <property type="entry name" value="Triger factor/SurA peptide-binding domain-like"/>
    <property type="match status" value="1"/>
</dbReference>
<dbReference type="InterPro" id="IPR000297">
    <property type="entry name" value="PPIase_PpiC"/>
</dbReference>
<dbReference type="PROSITE" id="PS01096">
    <property type="entry name" value="PPIC_PPIASE_1"/>
    <property type="match status" value="1"/>
</dbReference>
<dbReference type="PANTHER" id="PTHR47637:SF1">
    <property type="entry name" value="CHAPERONE SURA"/>
    <property type="match status" value="1"/>
</dbReference>
<evidence type="ECO:0000256" key="6">
    <source>
        <dbReference type="PROSITE-ProRule" id="PRU00278"/>
    </source>
</evidence>
<dbReference type="SUPFAM" id="SSF54534">
    <property type="entry name" value="FKBP-like"/>
    <property type="match status" value="1"/>
</dbReference>
<dbReference type="Pfam" id="PF00639">
    <property type="entry name" value="Rotamase"/>
    <property type="match status" value="1"/>
</dbReference>
<keyword evidence="1" id="KW-0732">Signal</keyword>
<keyword evidence="4" id="KW-0143">Chaperone</keyword>
<evidence type="ECO:0000259" key="7">
    <source>
        <dbReference type="PROSITE" id="PS50198"/>
    </source>
</evidence>
<feature type="domain" description="PpiC" evidence="7">
    <location>
        <begin position="162"/>
        <end position="261"/>
    </location>
</feature>
<dbReference type="PANTHER" id="PTHR47637">
    <property type="entry name" value="CHAPERONE SURA"/>
    <property type="match status" value="1"/>
</dbReference>
<organism evidence="8">
    <name type="scientific">Desulfofervidus auxilii</name>
    <dbReference type="NCBI Taxonomy" id="1621989"/>
    <lineage>
        <taxon>Bacteria</taxon>
        <taxon>Pseudomonadati</taxon>
        <taxon>Thermodesulfobacteriota</taxon>
        <taxon>Candidatus Desulfofervidia</taxon>
        <taxon>Candidatus Desulfofervidales</taxon>
        <taxon>Candidatus Desulfofervidaceae</taxon>
        <taxon>Candidatus Desulfofervidus</taxon>
    </lineage>
</organism>